<sequence>MQKHHRCDLALALQTSSKPIFFTPDNVPWKLASAREAVLPLHEMKITNDFQIDTQIFLDGLDSQLAAVWTAMSQFCSLVNDAVERDMHLIVDQVFLSSMGSIMYRLLHFRFKAGSLDETVRLALVAFCSPIFLQWQNIKLVDPSLAHNYRKSLAGLNALRCGATPGAFLWLMMIGGTSIFHEPDDIAWLKTWLRRTIKLCSISSWDQMRDILNSFLWIGLIYDKPGQDFFKNCVH</sequence>
<reference evidence="1" key="1">
    <citation type="journal article" date="2020" name="Stud. Mycol.">
        <title>101 Dothideomycetes genomes: a test case for predicting lifestyles and emergence of pathogens.</title>
        <authorList>
            <person name="Haridas S."/>
            <person name="Albert R."/>
            <person name="Binder M."/>
            <person name="Bloem J."/>
            <person name="Labutti K."/>
            <person name="Salamov A."/>
            <person name="Andreopoulos B."/>
            <person name="Baker S."/>
            <person name="Barry K."/>
            <person name="Bills G."/>
            <person name="Bluhm B."/>
            <person name="Cannon C."/>
            <person name="Castanera R."/>
            <person name="Culley D."/>
            <person name="Daum C."/>
            <person name="Ezra D."/>
            <person name="Gonzalez J."/>
            <person name="Henrissat B."/>
            <person name="Kuo A."/>
            <person name="Liang C."/>
            <person name="Lipzen A."/>
            <person name="Lutzoni F."/>
            <person name="Magnuson J."/>
            <person name="Mondo S."/>
            <person name="Nolan M."/>
            <person name="Ohm R."/>
            <person name="Pangilinan J."/>
            <person name="Park H.-J."/>
            <person name="Ramirez L."/>
            <person name="Alfaro M."/>
            <person name="Sun H."/>
            <person name="Tritt A."/>
            <person name="Yoshinaga Y."/>
            <person name="Zwiers L.-H."/>
            <person name="Turgeon B."/>
            <person name="Goodwin S."/>
            <person name="Spatafora J."/>
            <person name="Crous P."/>
            <person name="Grigoriev I."/>
        </authorList>
    </citation>
    <scope>NUCLEOTIDE SEQUENCE</scope>
    <source>
        <strain evidence="1">CBS 133067</strain>
    </source>
</reference>
<name>A0A9P4LZU9_9PEZI</name>
<dbReference type="AlphaFoldDB" id="A0A9P4LZU9"/>
<accession>A0A9P4LZU9</accession>
<evidence type="ECO:0000313" key="1">
    <source>
        <dbReference type="EMBL" id="KAF2092966.1"/>
    </source>
</evidence>
<dbReference type="EMBL" id="ML978141">
    <property type="protein sequence ID" value="KAF2092966.1"/>
    <property type="molecule type" value="Genomic_DNA"/>
</dbReference>
<protein>
    <submittedName>
        <fullName evidence="1">Uncharacterized protein</fullName>
    </submittedName>
</protein>
<comment type="caution">
    <text evidence="1">The sequence shown here is derived from an EMBL/GenBank/DDBJ whole genome shotgun (WGS) entry which is preliminary data.</text>
</comment>
<organism evidence="1 2">
    <name type="scientific">Rhizodiscina lignyota</name>
    <dbReference type="NCBI Taxonomy" id="1504668"/>
    <lineage>
        <taxon>Eukaryota</taxon>
        <taxon>Fungi</taxon>
        <taxon>Dikarya</taxon>
        <taxon>Ascomycota</taxon>
        <taxon>Pezizomycotina</taxon>
        <taxon>Dothideomycetes</taxon>
        <taxon>Pleosporomycetidae</taxon>
        <taxon>Aulographales</taxon>
        <taxon>Rhizodiscinaceae</taxon>
        <taxon>Rhizodiscina</taxon>
    </lineage>
</organism>
<dbReference type="OrthoDB" id="4158087at2759"/>
<proteinExistence type="predicted"/>
<dbReference type="Proteomes" id="UP000799772">
    <property type="component" value="Unassembled WGS sequence"/>
</dbReference>
<dbReference type="PANTHER" id="PTHR37540:SF5">
    <property type="entry name" value="TRANSCRIPTION FACTOR DOMAIN-CONTAINING PROTEIN"/>
    <property type="match status" value="1"/>
</dbReference>
<keyword evidence="2" id="KW-1185">Reference proteome</keyword>
<evidence type="ECO:0000313" key="2">
    <source>
        <dbReference type="Proteomes" id="UP000799772"/>
    </source>
</evidence>
<dbReference type="PANTHER" id="PTHR37540">
    <property type="entry name" value="TRANSCRIPTION FACTOR (ACR-2), PUTATIVE-RELATED-RELATED"/>
    <property type="match status" value="1"/>
</dbReference>
<gene>
    <name evidence="1" type="ORF">NA57DRAFT_62068</name>
</gene>